<proteinExistence type="predicted"/>
<gene>
    <name evidence="1" type="ORF">LCGC14_0956320</name>
</gene>
<comment type="caution">
    <text evidence="1">The sequence shown here is derived from an EMBL/GenBank/DDBJ whole genome shotgun (WGS) entry which is preliminary data.</text>
</comment>
<organism evidence="1">
    <name type="scientific">marine sediment metagenome</name>
    <dbReference type="NCBI Taxonomy" id="412755"/>
    <lineage>
        <taxon>unclassified sequences</taxon>
        <taxon>metagenomes</taxon>
        <taxon>ecological metagenomes</taxon>
    </lineage>
</organism>
<sequence>MKDRKIIWKMADGEVIVTTPAPKGRREGEPELDWIERVALKCKPDGATRMPDMEAKDLPSREFRHKWRHDGKKIIIDNTVADLPVVLSVEERLTALESK</sequence>
<dbReference type="EMBL" id="LAZR01003433">
    <property type="protein sequence ID" value="KKN18381.1"/>
    <property type="molecule type" value="Genomic_DNA"/>
</dbReference>
<name>A0A0F9QZ39_9ZZZZ</name>
<evidence type="ECO:0000313" key="1">
    <source>
        <dbReference type="EMBL" id="KKN18381.1"/>
    </source>
</evidence>
<dbReference type="AlphaFoldDB" id="A0A0F9QZ39"/>
<protein>
    <submittedName>
        <fullName evidence="1">Uncharacterized protein</fullName>
    </submittedName>
</protein>
<accession>A0A0F9QZ39</accession>
<reference evidence="1" key="1">
    <citation type="journal article" date="2015" name="Nature">
        <title>Complex archaea that bridge the gap between prokaryotes and eukaryotes.</title>
        <authorList>
            <person name="Spang A."/>
            <person name="Saw J.H."/>
            <person name="Jorgensen S.L."/>
            <person name="Zaremba-Niedzwiedzka K."/>
            <person name="Martijn J."/>
            <person name="Lind A.E."/>
            <person name="van Eijk R."/>
            <person name="Schleper C."/>
            <person name="Guy L."/>
            <person name="Ettema T.J."/>
        </authorList>
    </citation>
    <scope>NUCLEOTIDE SEQUENCE</scope>
</reference>